<name>A0A7G9G7J5_9FIRM</name>
<dbReference type="AlphaFoldDB" id="A0A7G9G7J5"/>
<keyword evidence="2" id="KW-1185">Reference proteome</keyword>
<proteinExistence type="predicted"/>
<gene>
    <name evidence="1" type="ORF">H9Q78_06590</name>
</gene>
<dbReference type="Gene3D" id="3.30.530.20">
    <property type="match status" value="1"/>
</dbReference>
<reference evidence="1 2" key="1">
    <citation type="submission" date="2020-08" db="EMBL/GenBank/DDBJ databases">
        <authorList>
            <person name="Liu C."/>
            <person name="Sun Q."/>
        </authorList>
    </citation>
    <scope>NUCLEOTIDE SEQUENCE [LARGE SCALE GENOMIC DNA]</scope>
    <source>
        <strain evidence="1 2">NSJ-38</strain>
    </source>
</reference>
<dbReference type="SUPFAM" id="SSF55961">
    <property type="entry name" value="Bet v1-like"/>
    <property type="match status" value="1"/>
</dbReference>
<dbReference type="RefSeq" id="WP_249304464.1">
    <property type="nucleotide sequence ID" value="NZ_CP060634.1"/>
</dbReference>
<protein>
    <submittedName>
        <fullName evidence="1">SRPBCC family protein</fullName>
    </submittedName>
</protein>
<dbReference type="KEGG" id="qdo:H9Q78_06590"/>
<accession>A0A7G9G7J5</accession>
<evidence type="ECO:0000313" key="2">
    <source>
        <dbReference type="Proteomes" id="UP000515823"/>
    </source>
</evidence>
<dbReference type="InterPro" id="IPR023393">
    <property type="entry name" value="START-like_dom_sf"/>
</dbReference>
<dbReference type="EMBL" id="CP060634">
    <property type="protein sequence ID" value="QNM06777.1"/>
    <property type="molecule type" value="Genomic_DNA"/>
</dbReference>
<dbReference type="Proteomes" id="UP000515823">
    <property type="component" value="Chromosome"/>
</dbReference>
<evidence type="ECO:0000313" key="1">
    <source>
        <dbReference type="EMBL" id="QNM06777.1"/>
    </source>
</evidence>
<organism evidence="1 2">
    <name type="scientific">Qiania dongpingensis</name>
    <dbReference type="NCBI Taxonomy" id="2763669"/>
    <lineage>
        <taxon>Bacteria</taxon>
        <taxon>Bacillati</taxon>
        <taxon>Bacillota</taxon>
        <taxon>Clostridia</taxon>
        <taxon>Lachnospirales</taxon>
        <taxon>Lachnospiraceae</taxon>
        <taxon>Qiania</taxon>
    </lineage>
</organism>
<sequence length="132" mass="15518">MAISNIKATFSCDAEKVWNLVVSLKDVSWRSDLDRIEVEEEGKRFVEYTKEGYATTFTITDFRPFERYEFDMENSNMKGHWTGLFTHENGVTTIDFTEDVTAKKWVMKPFVSMYLKKQQASYIEDLKKALDK</sequence>